<protein>
    <recommendedName>
        <fullName evidence="3 6">Flagellar basal-body rod protein FlgC</fullName>
    </recommendedName>
</protein>
<organism evidence="9 10">
    <name type="scientific">Spirochaeta lutea</name>
    <dbReference type="NCBI Taxonomy" id="1480694"/>
    <lineage>
        <taxon>Bacteria</taxon>
        <taxon>Pseudomonadati</taxon>
        <taxon>Spirochaetota</taxon>
        <taxon>Spirochaetia</taxon>
        <taxon>Spirochaetales</taxon>
        <taxon>Spirochaetaceae</taxon>
        <taxon>Spirochaeta</taxon>
    </lineage>
</organism>
<evidence type="ECO:0000313" key="10">
    <source>
        <dbReference type="Proteomes" id="UP000029692"/>
    </source>
</evidence>
<sequence length="152" mass="16697">MGMFSSLSIASSGLTVQRLRQDVIADNIANVETTRTPEGGVFRRKRVIVSPQVDQPYWKSPFLPSALDNGVGKGVRVDEIQEDMDSNPRLVYDPTHPDAIKTGPRQGYVEFPNVNVVTEMVDLISASRSYDANIAVVNGAKAMFMKALEIGR</sequence>
<dbReference type="PROSITE" id="PS00588">
    <property type="entry name" value="FLAGELLA_BB_ROD"/>
    <property type="match status" value="1"/>
</dbReference>
<keyword evidence="9" id="KW-0969">Cilium</keyword>
<keyword evidence="4 6" id="KW-0975">Bacterial flagellum</keyword>
<evidence type="ECO:0000313" key="9">
    <source>
        <dbReference type="EMBL" id="KGE73521.1"/>
    </source>
</evidence>
<evidence type="ECO:0000256" key="2">
    <source>
        <dbReference type="ARBA" id="ARBA00009677"/>
    </source>
</evidence>
<dbReference type="PANTHER" id="PTHR30435:SF2">
    <property type="entry name" value="FLAGELLAR BASAL-BODY ROD PROTEIN FLGC"/>
    <property type="match status" value="1"/>
</dbReference>
<dbReference type="PANTHER" id="PTHR30435">
    <property type="entry name" value="FLAGELLAR PROTEIN"/>
    <property type="match status" value="1"/>
</dbReference>
<proteinExistence type="inferred from homology"/>
<dbReference type="eggNOG" id="COG1558">
    <property type="taxonomic scope" value="Bacteria"/>
</dbReference>
<accession>A0A098R166</accession>
<dbReference type="InterPro" id="IPR006299">
    <property type="entry name" value="FlgC"/>
</dbReference>
<dbReference type="InterPro" id="IPR010930">
    <property type="entry name" value="Flg_bb/hook_C_dom"/>
</dbReference>
<dbReference type="NCBIfam" id="TIGR01395">
    <property type="entry name" value="FlgC"/>
    <property type="match status" value="1"/>
</dbReference>
<dbReference type="InterPro" id="IPR001444">
    <property type="entry name" value="Flag_bb_rod_N"/>
</dbReference>
<dbReference type="STRING" id="1480694.DC28_02315"/>
<comment type="subunit">
    <text evidence="5 6">The basal body constitutes a major portion of the flagellar organelle and consists of four rings (L,P,S, and M) mounted on a central rod. The rod consists of about 26 subunits of FlgG in the distal portion, and FlgB, FlgC and FlgF are thought to build up the proximal portion of the rod with about 6 subunits each.</text>
</comment>
<keyword evidence="10" id="KW-1185">Reference proteome</keyword>
<evidence type="ECO:0000259" key="7">
    <source>
        <dbReference type="Pfam" id="PF00460"/>
    </source>
</evidence>
<reference evidence="9 10" key="1">
    <citation type="submission" date="2014-05" db="EMBL/GenBank/DDBJ databases">
        <title>De novo Genome Sequence of Spirocheata sp.</title>
        <authorList>
            <person name="Shivani Y."/>
            <person name="Subhash Y."/>
            <person name="Tushar L."/>
            <person name="Sasikala C."/>
            <person name="Ramana C.V."/>
        </authorList>
    </citation>
    <scope>NUCLEOTIDE SEQUENCE [LARGE SCALE GENOMIC DNA]</scope>
    <source>
        <strain evidence="9 10">JC230</strain>
    </source>
</reference>
<evidence type="ECO:0000256" key="3">
    <source>
        <dbReference type="ARBA" id="ARBA00017941"/>
    </source>
</evidence>
<evidence type="ECO:0000256" key="6">
    <source>
        <dbReference type="RuleBase" id="RU362062"/>
    </source>
</evidence>
<comment type="subcellular location">
    <subcellularLocation>
        <location evidence="1 6">Bacterial flagellum basal body</location>
    </subcellularLocation>
</comment>
<name>A0A098R166_9SPIO</name>
<dbReference type="GO" id="GO:0030694">
    <property type="term" value="C:bacterial-type flagellum basal body, rod"/>
    <property type="evidence" value="ECO:0007669"/>
    <property type="project" value="UniProtKB-UniRule"/>
</dbReference>
<dbReference type="EMBL" id="JNUP01000023">
    <property type="protein sequence ID" value="KGE73521.1"/>
    <property type="molecule type" value="Genomic_DNA"/>
</dbReference>
<evidence type="ECO:0000256" key="4">
    <source>
        <dbReference type="ARBA" id="ARBA00023143"/>
    </source>
</evidence>
<dbReference type="Proteomes" id="UP000029692">
    <property type="component" value="Unassembled WGS sequence"/>
</dbReference>
<dbReference type="Pfam" id="PF06429">
    <property type="entry name" value="Flg_bbr_C"/>
    <property type="match status" value="1"/>
</dbReference>
<gene>
    <name evidence="9" type="primary">flgC</name>
    <name evidence="9" type="ORF">DC28_02315</name>
</gene>
<evidence type="ECO:0000259" key="8">
    <source>
        <dbReference type="Pfam" id="PF06429"/>
    </source>
</evidence>
<feature type="domain" description="Flagellar basal-body/hook protein C-terminal" evidence="8">
    <location>
        <begin position="105"/>
        <end position="149"/>
    </location>
</feature>
<dbReference type="OrthoDB" id="9794148at2"/>
<dbReference type="Pfam" id="PF00460">
    <property type="entry name" value="Flg_bb_rod"/>
    <property type="match status" value="1"/>
</dbReference>
<keyword evidence="9" id="KW-0282">Flagellum</keyword>
<dbReference type="RefSeq" id="WP_037545327.1">
    <property type="nucleotide sequence ID" value="NZ_JNUP01000023.1"/>
</dbReference>
<evidence type="ECO:0000256" key="5">
    <source>
        <dbReference type="ARBA" id="ARBA00025933"/>
    </source>
</evidence>
<comment type="similarity">
    <text evidence="2">Belongs to the flagella basal body rod proteins family.</text>
</comment>
<dbReference type="InterPro" id="IPR019776">
    <property type="entry name" value="Flagellar_basal_body_rod_CS"/>
</dbReference>
<evidence type="ECO:0000256" key="1">
    <source>
        <dbReference type="ARBA" id="ARBA00004117"/>
    </source>
</evidence>
<feature type="domain" description="Flagellar basal body rod protein N-terminal" evidence="7">
    <location>
        <begin position="8"/>
        <end position="34"/>
    </location>
</feature>
<keyword evidence="9" id="KW-0966">Cell projection</keyword>
<comment type="caution">
    <text evidence="9">The sequence shown here is derived from an EMBL/GenBank/DDBJ whole genome shotgun (WGS) entry which is preliminary data.</text>
</comment>
<dbReference type="GO" id="GO:0071978">
    <property type="term" value="P:bacterial-type flagellum-dependent swarming motility"/>
    <property type="evidence" value="ECO:0007669"/>
    <property type="project" value="TreeGrafter"/>
</dbReference>
<dbReference type="AlphaFoldDB" id="A0A098R166"/>